<evidence type="ECO:0000313" key="4">
    <source>
        <dbReference type="Proteomes" id="UP001359559"/>
    </source>
</evidence>
<keyword evidence="1" id="KW-1133">Transmembrane helix</keyword>
<keyword evidence="4" id="KW-1185">Reference proteome</keyword>
<evidence type="ECO:0000256" key="1">
    <source>
        <dbReference type="SAM" id="Phobius"/>
    </source>
</evidence>
<feature type="signal peptide" evidence="2">
    <location>
        <begin position="1"/>
        <end position="19"/>
    </location>
</feature>
<evidence type="ECO:0000256" key="2">
    <source>
        <dbReference type="SAM" id="SignalP"/>
    </source>
</evidence>
<reference evidence="3 4" key="1">
    <citation type="submission" date="2024-01" db="EMBL/GenBank/DDBJ databases">
        <title>The genomes of 5 underutilized Papilionoideae crops provide insights into root nodulation and disease resistance.</title>
        <authorList>
            <person name="Yuan L."/>
        </authorList>
    </citation>
    <scope>NUCLEOTIDE SEQUENCE [LARGE SCALE GENOMIC DNA]</scope>
    <source>
        <strain evidence="3">LY-2023</strain>
        <tissue evidence="3">Leaf</tissue>
    </source>
</reference>
<sequence length="96" mass="11409">MWAFLFSFFSLSLSPSTKSKLFDLWNYSCSYLVQHRLLNLLILFFLFYLFYYFLFFFINDKKVQIFGLLLIPICNLCSGSMWSRSLEVRASIRGLG</sequence>
<keyword evidence="2" id="KW-0732">Signal</keyword>
<comment type="caution">
    <text evidence="3">The sequence shown here is derived from an EMBL/GenBank/DDBJ whole genome shotgun (WGS) entry which is preliminary data.</text>
</comment>
<protein>
    <submittedName>
        <fullName evidence="3">Uncharacterized protein</fullName>
    </submittedName>
</protein>
<organism evidence="3 4">
    <name type="scientific">Clitoria ternatea</name>
    <name type="common">Butterfly pea</name>
    <dbReference type="NCBI Taxonomy" id="43366"/>
    <lineage>
        <taxon>Eukaryota</taxon>
        <taxon>Viridiplantae</taxon>
        <taxon>Streptophyta</taxon>
        <taxon>Embryophyta</taxon>
        <taxon>Tracheophyta</taxon>
        <taxon>Spermatophyta</taxon>
        <taxon>Magnoliopsida</taxon>
        <taxon>eudicotyledons</taxon>
        <taxon>Gunneridae</taxon>
        <taxon>Pentapetalae</taxon>
        <taxon>rosids</taxon>
        <taxon>fabids</taxon>
        <taxon>Fabales</taxon>
        <taxon>Fabaceae</taxon>
        <taxon>Papilionoideae</taxon>
        <taxon>50 kb inversion clade</taxon>
        <taxon>NPAAA clade</taxon>
        <taxon>indigoferoid/millettioid clade</taxon>
        <taxon>Phaseoleae</taxon>
        <taxon>Clitoria</taxon>
    </lineage>
</organism>
<accession>A0AAN9IQ95</accession>
<dbReference type="Proteomes" id="UP001359559">
    <property type="component" value="Unassembled WGS sequence"/>
</dbReference>
<feature type="transmembrane region" description="Helical" evidence="1">
    <location>
        <begin position="65"/>
        <end position="83"/>
    </location>
</feature>
<feature type="chain" id="PRO_5042977889" evidence="2">
    <location>
        <begin position="20"/>
        <end position="96"/>
    </location>
</feature>
<evidence type="ECO:0000313" key="3">
    <source>
        <dbReference type="EMBL" id="KAK7284131.1"/>
    </source>
</evidence>
<feature type="transmembrane region" description="Helical" evidence="1">
    <location>
        <begin position="37"/>
        <end position="58"/>
    </location>
</feature>
<proteinExistence type="predicted"/>
<name>A0AAN9IQ95_CLITE</name>
<dbReference type="AlphaFoldDB" id="A0AAN9IQ95"/>
<dbReference type="EMBL" id="JAYKXN010000005">
    <property type="protein sequence ID" value="KAK7284131.1"/>
    <property type="molecule type" value="Genomic_DNA"/>
</dbReference>
<keyword evidence="1" id="KW-0472">Membrane</keyword>
<keyword evidence="1" id="KW-0812">Transmembrane</keyword>
<gene>
    <name evidence="3" type="ORF">RJT34_18871</name>
</gene>